<dbReference type="GO" id="GO:0016491">
    <property type="term" value="F:oxidoreductase activity"/>
    <property type="evidence" value="ECO:0007669"/>
    <property type="project" value="InterPro"/>
</dbReference>
<organism evidence="2">
    <name type="scientific">Streptomyces sp. SID12501</name>
    <dbReference type="NCBI Taxonomy" id="2706042"/>
    <lineage>
        <taxon>Bacteria</taxon>
        <taxon>Bacillati</taxon>
        <taxon>Actinomycetota</taxon>
        <taxon>Actinomycetes</taxon>
        <taxon>Kitasatosporales</taxon>
        <taxon>Streptomycetaceae</taxon>
        <taxon>Streptomyces</taxon>
    </lineage>
</organism>
<dbReference type="SUPFAM" id="SSF63380">
    <property type="entry name" value="Riboflavin synthase domain-like"/>
    <property type="match status" value="1"/>
</dbReference>
<dbReference type="Pfam" id="PF04954">
    <property type="entry name" value="SIP"/>
    <property type="match status" value="1"/>
</dbReference>
<proteinExistence type="predicted"/>
<dbReference type="EMBL" id="JAAGLU010000005">
    <property type="protein sequence ID" value="NEC85675.1"/>
    <property type="molecule type" value="Genomic_DNA"/>
</dbReference>
<dbReference type="CDD" id="cd06193">
    <property type="entry name" value="siderophore_interacting"/>
    <property type="match status" value="1"/>
</dbReference>
<protein>
    <submittedName>
        <fullName evidence="2">Siderophore-interacting protein</fullName>
    </submittedName>
</protein>
<dbReference type="RefSeq" id="WP_164313122.1">
    <property type="nucleotide sequence ID" value="NZ_JAAGLU010000005.1"/>
</dbReference>
<dbReference type="InterPro" id="IPR039261">
    <property type="entry name" value="FNR_nucleotide-bd"/>
</dbReference>
<gene>
    <name evidence="2" type="ORF">G3I71_07500</name>
</gene>
<reference evidence="2" key="1">
    <citation type="submission" date="2020-01" db="EMBL/GenBank/DDBJ databases">
        <title>Insect and environment-associated Actinomycetes.</title>
        <authorList>
            <person name="Currrie C."/>
            <person name="Chevrette M."/>
            <person name="Carlson C."/>
            <person name="Stubbendieck R."/>
            <person name="Wendt-Pienkowski E."/>
        </authorList>
    </citation>
    <scope>NUCLEOTIDE SEQUENCE</scope>
    <source>
        <strain evidence="2">SID12501</strain>
    </source>
</reference>
<dbReference type="PANTHER" id="PTHR30157:SF0">
    <property type="entry name" value="NADPH-DEPENDENT FERRIC-CHELATE REDUCTASE"/>
    <property type="match status" value="1"/>
</dbReference>
<dbReference type="Gene3D" id="2.40.30.10">
    <property type="entry name" value="Translation factors"/>
    <property type="match status" value="1"/>
</dbReference>
<dbReference type="Gene3D" id="3.40.50.80">
    <property type="entry name" value="Nucleotide-binding domain of ferredoxin-NADP reductase (FNR) module"/>
    <property type="match status" value="1"/>
</dbReference>
<name>A0A6B3BLX8_9ACTN</name>
<evidence type="ECO:0000313" key="2">
    <source>
        <dbReference type="EMBL" id="NEC85675.1"/>
    </source>
</evidence>
<accession>A0A6B3BLX8</accession>
<dbReference type="AlphaFoldDB" id="A0A6B3BLX8"/>
<dbReference type="InterPro" id="IPR007037">
    <property type="entry name" value="SIP_rossman_dom"/>
</dbReference>
<evidence type="ECO:0000259" key="1">
    <source>
        <dbReference type="PROSITE" id="PS51384"/>
    </source>
</evidence>
<dbReference type="InterPro" id="IPR017938">
    <property type="entry name" value="Riboflavin_synthase-like_b-brl"/>
</dbReference>
<dbReference type="InterPro" id="IPR039374">
    <property type="entry name" value="SIP_fam"/>
</dbReference>
<dbReference type="InterPro" id="IPR017927">
    <property type="entry name" value="FAD-bd_FR_type"/>
</dbReference>
<dbReference type="Pfam" id="PF08021">
    <property type="entry name" value="FAD_binding_9"/>
    <property type="match status" value="1"/>
</dbReference>
<dbReference type="PANTHER" id="PTHR30157">
    <property type="entry name" value="FERRIC REDUCTASE, NADPH-DEPENDENT"/>
    <property type="match status" value="1"/>
</dbReference>
<feature type="domain" description="FAD-binding FR-type" evidence="1">
    <location>
        <begin position="10"/>
        <end position="156"/>
    </location>
</feature>
<dbReference type="PROSITE" id="PS51384">
    <property type="entry name" value="FAD_FR"/>
    <property type="match status" value="1"/>
</dbReference>
<dbReference type="InterPro" id="IPR013113">
    <property type="entry name" value="SIP_FAD-bd"/>
</dbReference>
<comment type="caution">
    <text evidence="2">The sequence shown here is derived from an EMBL/GenBank/DDBJ whole genome shotgun (WGS) entry which is preliminary data.</text>
</comment>
<sequence>MTTTAVTVPFRFFALHVVRTVRLGPSLVRVTFAGDDLSAFFSDGLDQSLSLFLPHPGQDAPAVPVELGDGWWQGWRELPDGVRAVMRSYTLRALRADAHGRTTEIDIDFVLHGVEPGALVPAGPASRWASRAATGDRVLLLGPAIADNRAIRFRPPAGTDLVVIWADETAVPAASAILEQLPAGTRAQVWLEAGRAGDIQDLATDADAEITWLVRGPGTARGAETGTGTGAPPALDAIRDAQLPSAERPYAWIAGESSAVKELRRHLVRERGIDRRAVTFVGYWRRGLSEEQLREQPE</sequence>